<gene>
    <name evidence="1" type="ORF">S01H1_76624</name>
</gene>
<protein>
    <submittedName>
        <fullName evidence="1">Uncharacterized protein</fullName>
    </submittedName>
</protein>
<comment type="caution">
    <text evidence="1">The sequence shown here is derived from an EMBL/GenBank/DDBJ whole genome shotgun (WGS) entry which is preliminary data.</text>
</comment>
<reference evidence="1" key="1">
    <citation type="journal article" date="2014" name="Front. Microbiol.">
        <title>High frequency of phylogenetically diverse reductive dehalogenase-homologous genes in deep subseafloor sedimentary metagenomes.</title>
        <authorList>
            <person name="Kawai M."/>
            <person name="Futagami T."/>
            <person name="Toyoda A."/>
            <person name="Takaki Y."/>
            <person name="Nishi S."/>
            <person name="Hori S."/>
            <person name="Arai W."/>
            <person name="Tsubouchi T."/>
            <person name="Morono Y."/>
            <person name="Uchiyama I."/>
            <person name="Ito T."/>
            <person name="Fujiyama A."/>
            <person name="Inagaki F."/>
            <person name="Takami H."/>
        </authorList>
    </citation>
    <scope>NUCLEOTIDE SEQUENCE</scope>
    <source>
        <strain evidence="1">Expedition CK06-06</strain>
    </source>
</reference>
<sequence>MGRIGKVIKSYIAKLSGSSTDAQHSSVEEFSGDQRTVQVFGPCNEDFAPPENVKTLNIPLGRGR</sequence>
<dbReference type="EMBL" id="BARS01051438">
    <property type="protein sequence ID" value="GAG45418.1"/>
    <property type="molecule type" value="Genomic_DNA"/>
</dbReference>
<proteinExistence type="predicted"/>
<feature type="non-terminal residue" evidence="1">
    <location>
        <position position="64"/>
    </location>
</feature>
<name>X0Y9I3_9ZZZZ</name>
<evidence type="ECO:0000313" key="1">
    <source>
        <dbReference type="EMBL" id="GAG45418.1"/>
    </source>
</evidence>
<dbReference type="AlphaFoldDB" id="X0Y9I3"/>
<organism evidence="1">
    <name type="scientific">marine sediment metagenome</name>
    <dbReference type="NCBI Taxonomy" id="412755"/>
    <lineage>
        <taxon>unclassified sequences</taxon>
        <taxon>metagenomes</taxon>
        <taxon>ecological metagenomes</taxon>
    </lineage>
</organism>
<accession>X0Y9I3</accession>